<dbReference type="SUPFAM" id="SSF52540">
    <property type="entry name" value="P-loop containing nucleoside triphosphate hydrolases"/>
    <property type="match status" value="1"/>
</dbReference>
<dbReference type="InterPro" id="IPR016032">
    <property type="entry name" value="Sig_transdc_resp-reg_C-effctor"/>
</dbReference>
<dbReference type="CDD" id="cd06170">
    <property type="entry name" value="LuxR_C_like"/>
    <property type="match status" value="1"/>
</dbReference>
<feature type="region of interest" description="Disordered" evidence="4">
    <location>
        <begin position="813"/>
        <end position="833"/>
    </location>
</feature>
<dbReference type="InterPro" id="IPR041617">
    <property type="entry name" value="TPR_MalT"/>
</dbReference>
<feature type="compositionally biased region" description="Low complexity" evidence="4">
    <location>
        <begin position="822"/>
        <end position="832"/>
    </location>
</feature>
<dbReference type="RefSeq" id="WP_184995116.1">
    <property type="nucleotide sequence ID" value="NZ_BOMK01000041.1"/>
</dbReference>
<keyword evidence="3" id="KW-0804">Transcription</keyword>
<dbReference type="EMBL" id="JACHNH010000001">
    <property type="protein sequence ID" value="MBB4763863.1"/>
    <property type="molecule type" value="Genomic_DNA"/>
</dbReference>
<gene>
    <name evidence="6" type="ORF">BJ971_004419</name>
</gene>
<keyword evidence="1" id="KW-0805">Transcription regulation</keyword>
<feature type="domain" description="HTH luxR-type" evidence="5">
    <location>
        <begin position="833"/>
        <end position="898"/>
    </location>
</feature>
<dbReference type="Pfam" id="PF00196">
    <property type="entry name" value="GerE"/>
    <property type="match status" value="1"/>
</dbReference>
<reference evidence="6 7" key="1">
    <citation type="submission" date="2020-08" db="EMBL/GenBank/DDBJ databases">
        <title>Sequencing the genomes of 1000 actinobacteria strains.</title>
        <authorList>
            <person name="Klenk H.-P."/>
        </authorList>
    </citation>
    <scope>NUCLEOTIDE SEQUENCE [LARGE SCALE GENOMIC DNA]</scope>
    <source>
        <strain evidence="6 7">DSM 43149</strain>
    </source>
</reference>
<protein>
    <submittedName>
        <fullName evidence="6">LuxR family maltose regulon positive regulatory protein</fullName>
    </submittedName>
</protein>
<name>A0A7W7I014_9ACTN</name>
<dbReference type="GO" id="GO:0006355">
    <property type="term" value="P:regulation of DNA-templated transcription"/>
    <property type="evidence" value="ECO:0007669"/>
    <property type="project" value="InterPro"/>
</dbReference>
<proteinExistence type="predicted"/>
<evidence type="ECO:0000313" key="7">
    <source>
        <dbReference type="Proteomes" id="UP000578112"/>
    </source>
</evidence>
<dbReference type="InterPro" id="IPR011990">
    <property type="entry name" value="TPR-like_helical_dom_sf"/>
</dbReference>
<dbReference type="Gene3D" id="3.40.50.300">
    <property type="entry name" value="P-loop containing nucleotide triphosphate hydrolases"/>
    <property type="match status" value="1"/>
</dbReference>
<dbReference type="InterPro" id="IPR059106">
    <property type="entry name" value="WHD_MalT"/>
</dbReference>
<dbReference type="AlphaFoldDB" id="A0A7W7I014"/>
<evidence type="ECO:0000313" key="6">
    <source>
        <dbReference type="EMBL" id="MBB4763863.1"/>
    </source>
</evidence>
<organism evidence="6 7">
    <name type="scientific">Actinoplanes digitatis</name>
    <dbReference type="NCBI Taxonomy" id="1868"/>
    <lineage>
        <taxon>Bacteria</taxon>
        <taxon>Bacillati</taxon>
        <taxon>Actinomycetota</taxon>
        <taxon>Actinomycetes</taxon>
        <taxon>Micromonosporales</taxon>
        <taxon>Micromonosporaceae</taxon>
        <taxon>Actinoplanes</taxon>
    </lineage>
</organism>
<dbReference type="SUPFAM" id="SSF46894">
    <property type="entry name" value="C-terminal effector domain of the bipartite response regulators"/>
    <property type="match status" value="1"/>
</dbReference>
<dbReference type="SUPFAM" id="SSF48452">
    <property type="entry name" value="TPR-like"/>
    <property type="match status" value="1"/>
</dbReference>
<dbReference type="PRINTS" id="PR00038">
    <property type="entry name" value="HTHLUXR"/>
</dbReference>
<keyword evidence="2" id="KW-0238">DNA-binding</keyword>
<dbReference type="PROSITE" id="PS50043">
    <property type="entry name" value="HTH_LUXR_2"/>
    <property type="match status" value="1"/>
</dbReference>
<dbReference type="GO" id="GO:0003677">
    <property type="term" value="F:DNA binding"/>
    <property type="evidence" value="ECO:0007669"/>
    <property type="project" value="UniProtKB-KW"/>
</dbReference>
<dbReference type="PANTHER" id="PTHR44688:SF16">
    <property type="entry name" value="DNA-BINDING TRANSCRIPTIONAL ACTIVATOR DEVR_DOSR"/>
    <property type="match status" value="1"/>
</dbReference>
<dbReference type="InterPro" id="IPR036388">
    <property type="entry name" value="WH-like_DNA-bd_sf"/>
</dbReference>
<dbReference type="Proteomes" id="UP000578112">
    <property type="component" value="Unassembled WGS sequence"/>
</dbReference>
<dbReference type="InterPro" id="IPR027417">
    <property type="entry name" value="P-loop_NTPase"/>
</dbReference>
<evidence type="ECO:0000256" key="3">
    <source>
        <dbReference type="ARBA" id="ARBA00023163"/>
    </source>
</evidence>
<dbReference type="Pfam" id="PF25873">
    <property type="entry name" value="WHD_MalT"/>
    <property type="match status" value="1"/>
</dbReference>
<dbReference type="SMART" id="SM00421">
    <property type="entry name" value="HTH_LUXR"/>
    <property type="match status" value="1"/>
</dbReference>
<evidence type="ECO:0000256" key="2">
    <source>
        <dbReference type="ARBA" id="ARBA00023125"/>
    </source>
</evidence>
<comment type="caution">
    <text evidence="6">The sequence shown here is derived from an EMBL/GenBank/DDBJ whole genome shotgun (WGS) entry which is preliminary data.</text>
</comment>
<dbReference type="Gene3D" id="1.25.40.10">
    <property type="entry name" value="Tetratricopeptide repeat domain"/>
    <property type="match status" value="1"/>
</dbReference>
<dbReference type="PANTHER" id="PTHR44688">
    <property type="entry name" value="DNA-BINDING TRANSCRIPTIONAL ACTIVATOR DEVR_DOSR"/>
    <property type="match status" value="1"/>
</dbReference>
<evidence type="ECO:0000256" key="4">
    <source>
        <dbReference type="SAM" id="MobiDB-lite"/>
    </source>
</evidence>
<sequence length="900" mass="95931">MTIRADTALVPTAAAAPTAESDPLLASKFAVPKTPPFTVERERLHSRLSRAVANPMTVVTGPPGSGKTQLVASWVSAGGAPGPVIWIALEEGDDEPGVFWSYLVEGFHRSGIKLSPAIEEAAHRGTIGRSLLARLAADLAAQHSAVVLVLDSVSVLAGRRLGDDLDALLRHADQHLRVVLVGRWDPPLPLYRYRLAGTLSEIRGDDLAFTAVETAALLAGHGVHLPDWALRSLVERTEGWAAGIRLFAMAMERCGDAEDLVITIAGDDANIAEYFLGEVLSAQPPEIRDFVLRTSIVDDFTPDLADVLTGRNDARQILAVMERANAFVQPVAERSTVHRYHRLFAELLRAQLTYEEPERVPHLHRRAAAWFVAHGRSADAIRHTVAAGDWEHACALVVRDLGIGRLVACGDADRLGKLFRDMPAGLDGPEPALVAAAQRLAAADPDEAEQHLAQVADLVGDDGPEQNLPLRLAAAILEAGAAAMRHDVPRALRAADAAEALMAQAPPERVDAHPELRTILRYWRGLSQIWAGDLGDAVVTLTDAVKTAPPSGCEGVRLACLQQLALADVYLGRLRDASDTAGQAAQLAGRCHTPSPQSRATSVVLAWVAGERWAVPVAWRHLRDAEAVPDAGQDAMATVAVALVRSRLLSGRGELRAAARVLGELPTGDGGALPAWLEREVALSRAHLAVVMDRPDEALAAAGAVDDPSSPRAAVVSAAALVARGETRAGAELLTPIVEAAAAPGPTLIEAWLVKAIAASEQGETNVVRDCLRQALALAAPDGHRRVFHEAGPRLRQLLRSDPELAAAYQSIGSTAPPQPRARPSAAPAEQSTPIVVDPLSERELEVLRHLAALLGTEEIAEAMYLSVNTVKTHVRSILRKLAASRRNEAVRRARELGLV</sequence>
<accession>A0A7W7I014</accession>
<dbReference type="InterPro" id="IPR000792">
    <property type="entry name" value="Tscrpt_reg_LuxR_C"/>
</dbReference>
<dbReference type="Gene3D" id="1.10.10.10">
    <property type="entry name" value="Winged helix-like DNA-binding domain superfamily/Winged helix DNA-binding domain"/>
    <property type="match status" value="1"/>
</dbReference>
<keyword evidence="7" id="KW-1185">Reference proteome</keyword>
<evidence type="ECO:0000259" key="5">
    <source>
        <dbReference type="PROSITE" id="PS50043"/>
    </source>
</evidence>
<evidence type="ECO:0000256" key="1">
    <source>
        <dbReference type="ARBA" id="ARBA00023015"/>
    </source>
</evidence>
<dbReference type="Pfam" id="PF17874">
    <property type="entry name" value="TPR_MalT"/>
    <property type="match status" value="1"/>
</dbReference>